<dbReference type="Gene3D" id="3.10.580.10">
    <property type="entry name" value="CBS-domain"/>
    <property type="match status" value="1"/>
</dbReference>
<dbReference type="STRING" id="526227.Mesil_0962"/>
<accession>D7BCI6</accession>
<dbReference type="InterPro" id="IPR000644">
    <property type="entry name" value="CBS_dom"/>
</dbReference>
<dbReference type="InterPro" id="IPR051257">
    <property type="entry name" value="Diverse_CBS-Domain"/>
</dbReference>
<evidence type="ECO:0000313" key="5">
    <source>
        <dbReference type="EMBL" id="ADH62871.1"/>
    </source>
</evidence>
<dbReference type="SUPFAM" id="SSF54631">
    <property type="entry name" value="CBS-domain pair"/>
    <property type="match status" value="1"/>
</dbReference>
<keyword evidence="1 2" id="KW-0129">CBS domain</keyword>
<dbReference type="SMART" id="SM00116">
    <property type="entry name" value="CBS"/>
    <property type="match status" value="2"/>
</dbReference>
<evidence type="ECO:0000256" key="2">
    <source>
        <dbReference type="PROSITE-ProRule" id="PRU00703"/>
    </source>
</evidence>
<gene>
    <name evidence="5" type="ordered locus">Mesil_0962</name>
</gene>
<dbReference type="Proteomes" id="UP000001916">
    <property type="component" value="Chromosome"/>
</dbReference>
<evidence type="ECO:0000259" key="4">
    <source>
        <dbReference type="PROSITE" id="PS51671"/>
    </source>
</evidence>
<dbReference type="Pfam" id="PF01842">
    <property type="entry name" value="ACT"/>
    <property type="match status" value="1"/>
</dbReference>
<feature type="domain" description="CBS" evidence="3">
    <location>
        <begin position="7"/>
        <end position="65"/>
    </location>
</feature>
<dbReference type="InterPro" id="IPR002912">
    <property type="entry name" value="ACT_dom"/>
</dbReference>
<dbReference type="KEGG" id="msv:Mesil_0962"/>
<sequence>MLVKDVMRYPVLTVDERATLRSAYQVMQDHQIRHLPVTKAGKLVGIVTDRDIRLAVSPLAEGGPRHLEAAVGSIMSQPVLSADPLDPVEEAARLMRRRKIGALPVLEGEELVGIVTGIDLLDALVTLTGVEKPSGRIEVRLPDRPGELGRLTQFLGREGINIHSLLTYPDDPKTVRTVLRVGTPMTHQVAEMLRIEGFNVIWPPQKKG</sequence>
<protein>
    <submittedName>
        <fullName evidence="5">Signal transduction protein with CBS domains</fullName>
    </submittedName>
</protein>
<dbReference type="InterPro" id="IPR045865">
    <property type="entry name" value="ACT-like_dom_sf"/>
</dbReference>
<evidence type="ECO:0000256" key="1">
    <source>
        <dbReference type="ARBA" id="ARBA00023122"/>
    </source>
</evidence>
<dbReference type="InterPro" id="IPR046342">
    <property type="entry name" value="CBS_dom_sf"/>
</dbReference>
<feature type="domain" description="ACT" evidence="4">
    <location>
        <begin position="136"/>
        <end position="208"/>
    </location>
</feature>
<dbReference type="OrthoDB" id="9802114at2"/>
<evidence type="ECO:0000313" key="6">
    <source>
        <dbReference type="Proteomes" id="UP000001916"/>
    </source>
</evidence>
<feature type="domain" description="CBS" evidence="3">
    <location>
        <begin position="75"/>
        <end position="134"/>
    </location>
</feature>
<dbReference type="SUPFAM" id="SSF55021">
    <property type="entry name" value="ACT-like"/>
    <property type="match status" value="1"/>
</dbReference>
<dbReference type="PANTHER" id="PTHR43080:SF2">
    <property type="entry name" value="CBS DOMAIN-CONTAINING PROTEIN"/>
    <property type="match status" value="1"/>
</dbReference>
<dbReference type="PROSITE" id="PS51371">
    <property type="entry name" value="CBS"/>
    <property type="match status" value="2"/>
</dbReference>
<dbReference type="EMBL" id="CP002042">
    <property type="protein sequence ID" value="ADH62871.1"/>
    <property type="molecule type" value="Genomic_DNA"/>
</dbReference>
<name>D7BCI6_ALLS1</name>
<proteinExistence type="predicted"/>
<dbReference type="PROSITE" id="PS51671">
    <property type="entry name" value="ACT"/>
    <property type="match status" value="1"/>
</dbReference>
<keyword evidence="6" id="KW-1185">Reference proteome</keyword>
<dbReference type="eggNOG" id="COG0517">
    <property type="taxonomic scope" value="Bacteria"/>
</dbReference>
<dbReference type="RefSeq" id="WP_013157454.1">
    <property type="nucleotide sequence ID" value="NC_014212.1"/>
</dbReference>
<dbReference type="PANTHER" id="PTHR43080">
    <property type="entry name" value="CBS DOMAIN-CONTAINING PROTEIN CBSX3, MITOCHONDRIAL"/>
    <property type="match status" value="1"/>
</dbReference>
<dbReference type="Gene3D" id="3.30.70.260">
    <property type="match status" value="1"/>
</dbReference>
<dbReference type="AlphaFoldDB" id="D7BCI6"/>
<organism evidence="5 6">
    <name type="scientific">Allomeiothermus silvanus (strain ATCC 700542 / DSM 9946 / NBRC 106475 / NCIMB 13440 / VI-R2)</name>
    <name type="common">Thermus silvanus</name>
    <dbReference type="NCBI Taxonomy" id="526227"/>
    <lineage>
        <taxon>Bacteria</taxon>
        <taxon>Thermotogati</taxon>
        <taxon>Deinococcota</taxon>
        <taxon>Deinococci</taxon>
        <taxon>Thermales</taxon>
        <taxon>Thermaceae</taxon>
        <taxon>Allomeiothermus</taxon>
    </lineage>
</organism>
<evidence type="ECO:0000259" key="3">
    <source>
        <dbReference type="PROSITE" id="PS51371"/>
    </source>
</evidence>
<reference evidence="5 6" key="1">
    <citation type="journal article" date="2010" name="Stand. Genomic Sci.">
        <title>Complete genome sequence of Meiothermus silvanus type strain (VI-R2).</title>
        <authorList>
            <person name="Sikorski J."/>
            <person name="Tindall B.J."/>
            <person name="Lowry S."/>
            <person name="Lucas S."/>
            <person name="Nolan M."/>
            <person name="Copeland A."/>
            <person name="Glavina Del Rio T."/>
            <person name="Tice H."/>
            <person name="Cheng J.F."/>
            <person name="Han C."/>
            <person name="Pitluck S."/>
            <person name="Liolios K."/>
            <person name="Ivanova N."/>
            <person name="Mavromatis K."/>
            <person name="Mikhailova N."/>
            <person name="Pati A."/>
            <person name="Goodwin L."/>
            <person name="Chen A."/>
            <person name="Palaniappan K."/>
            <person name="Land M."/>
            <person name="Hauser L."/>
            <person name="Chang Y.J."/>
            <person name="Jeffries C.D."/>
            <person name="Rohde M."/>
            <person name="Goker M."/>
            <person name="Woyke T."/>
            <person name="Bristow J."/>
            <person name="Eisen J.A."/>
            <person name="Markowitz V."/>
            <person name="Hugenholtz P."/>
            <person name="Kyrpides N.C."/>
            <person name="Klenk H.P."/>
            <person name="Lapidus A."/>
        </authorList>
    </citation>
    <scope>NUCLEOTIDE SEQUENCE [LARGE SCALE GENOMIC DNA]</scope>
    <source>
        <strain evidence="6">ATCC 700542 / DSM 9946 / VI-R2</strain>
    </source>
</reference>
<dbReference type="Pfam" id="PF00571">
    <property type="entry name" value="CBS"/>
    <property type="match status" value="2"/>
</dbReference>
<dbReference type="HOGENOM" id="CLU_040681_6_0_0"/>
<dbReference type="CDD" id="cd04584">
    <property type="entry name" value="CBS_pair_AcuB_like"/>
    <property type="match status" value="1"/>
</dbReference>